<dbReference type="Proteomes" id="UP001519460">
    <property type="component" value="Unassembled WGS sequence"/>
</dbReference>
<name>A0ABD0J8M1_9CAEN</name>
<accession>A0ABD0J8M1</accession>
<reference evidence="1 2" key="1">
    <citation type="journal article" date="2023" name="Sci. Data">
        <title>Genome assembly of the Korean intertidal mud-creeper Batillaria attramentaria.</title>
        <authorList>
            <person name="Patra A.K."/>
            <person name="Ho P.T."/>
            <person name="Jun S."/>
            <person name="Lee S.J."/>
            <person name="Kim Y."/>
            <person name="Won Y.J."/>
        </authorList>
    </citation>
    <scope>NUCLEOTIDE SEQUENCE [LARGE SCALE GENOMIC DNA]</scope>
    <source>
        <strain evidence="1">Wonlab-2016</strain>
    </source>
</reference>
<gene>
    <name evidence="1" type="ORF">BaRGS_00037469</name>
</gene>
<proteinExistence type="predicted"/>
<evidence type="ECO:0000313" key="2">
    <source>
        <dbReference type="Proteomes" id="UP001519460"/>
    </source>
</evidence>
<evidence type="ECO:0000313" key="1">
    <source>
        <dbReference type="EMBL" id="KAK7465982.1"/>
    </source>
</evidence>
<comment type="caution">
    <text evidence="1">The sequence shown here is derived from an EMBL/GenBank/DDBJ whole genome shotgun (WGS) entry which is preliminary data.</text>
</comment>
<sequence length="184" mass="20312">MDASAFRQLSVLVSRQQSAMSLSESENGRQCSEMKEHTITFSSATVSATPTAVAIVGVAASKTVFSCRVVTMVQCLGLLACFFTAFNPDEPYTTTLRQAVQYASPCSEIFLHYKLRGWPSSSVFVSQSQLHLFLTSFSSSARETRSSFSLRKVKTFAIAFLNSKSVRIRLSPEIFFEVCTSPAW</sequence>
<protein>
    <submittedName>
        <fullName evidence="1">Uncharacterized protein</fullName>
    </submittedName>
</protein>
<organism evidence="1 2">
    <name type="scientific">Batillaria attramentaria</name>
    <dbReference type="NCBI Taxonomy" id="370345"/>
    <lineage>
        <taxon>Eukaryota</taxon>
        <taxon>Metazoa</taxon>
        <taxon>Spiralia</taxon>
        <taxon>Lophotrochozoa</taxon>
        <taxon>Mollusca</taxon>
        <taxon>Gastropoda</taxon>
        <taxon>Caenogastropoda</taxon>
        <taxon>Sorbeoconcha</taxon>
        <taxon>Cerithioidea</taxon>
        <taxon>Batillariidae</taxon>
        <taxon>Batillaria</taxon>
    </lineage>
</organism>
<dbReference type="AlphaFoldDB" id="A0ABD0J8M1"/>
<dbReference type="EMBL" id="JACVVK020000562">
    <property type="protein sequence ID" value="KAK7465982.1"/>
    <property type="molecule type" value="Genomic_DNA"/>
</dbReference>
<keyword evidence="2" id="KW-1185">Reference proteome</keyword>